<evidence type="ECO:0000256" key="3">
    <source>
        <dbReference type="ARBA" id="ARBA00005186"/>
    </source>
</evidence>
<dbReference type="Gene3D" id="2.60.120.260">
    <property type="entry name" value="Galactose-binding domain-like"/>
    <property type="match status" value="2"/>
</dbReference>
<dbReference type="GO" id="GO:0006011">
    <property type="term" value="P:UDP-alpha-D-glucose metabolic process"/>
    <property type="evidence" value="ECO:0007669"/>
    <property type="project" value="InterPro"/>
</dbReference>
<evidence type="ECO:0000256" key="4">
    <source>
        <dbReference type="ARBA" id="ARBA00010714"/>
    </source>
</evidence>
<dbReference type="Proteomes" id="UP000256838">
    <property type="component" value="Unassembled WGS sequence"/>
</dbReference>
<dbReference type="Pfam" id="PF03170">
    <property type="entry name" value="BcsB"/>
    <property type="match status" value="1"/>
</dbReference>
<evidence type="ECO:0000256" key="9">
    <source>
        <dbReference type="ARBA" id="ARBA00022636"/>
    </source>
</evidence>
<keyword evidence="10 15" id="KW-0812">Transmembrane</keyword>
<evidence type="ECO:0000256" key="7">
    <source>
        <dbReference type="ARBA" id="ARBA00022475"/>
    </source>
</evidence>
<proteinExistence type="inferred from homology"/>
<evidence type="ECO:0000256" key="13">
    <source>
        <dbReference type="ARBA" id="ARBA00023136"/>
    </source>
</evidence>
<comment type="subcellular location">
    <subcellularLocation>
        <location evidence="2">Cell inner membrane</location>
        <topology evidence="2">Single-pass membrane protein</topology>
    </subcellularLocation>
</comment>
<comment type="pathway">
    <text evidence="3 15">Glycan metabolism; bacterial cellulose biosynthesis.</text>
</comment>
<keyword evidence="12 15" id="KW-1133">Transmembrane helix</keyword>
<dbReference type="PRINTS" id="PR01440">
    <property type="entry name" value="CELLSNTHASEB"/>
</dbReference>
<dbReference type="RefSeq" id="WP_115537662.1">
    <property type="nucleotide sequence ID" value="NZ_QRGA01000027.1"/>
</dbReference>
<name>A0A3D8JPY7_9BURK</name>
<keyword evidence="9 15" id="KW-0973">c-di-GMP</keyword>
<evidence type="ECO:0000256" key="6">
    <source>
        <dbReference type="ARBA" id="ARBA00021844"/>
    </source>
</evidence>
<organism evidence="16 17">
    <name type="scientific">Trinickia dinghuensis</name>
    <dbReference type="NCBI Taxonomy" id="2291023"/>
    <lineage>
        <taxon>Bacteria</taxon>
        <taxon>Pseudomonadati</taxon>
        <taxon>Pseudomonadota</taxon>
        <taxon>Betaproteobacteria</taxon>
        <taxon>Burkholderiales</taxon>
        <taxon>Burkholderiaceae</taxon>
        <taxon>Trinickia</taxon>
    </lineage>
</organism>
<keyword evidence="7 15" id="KW-1003">Cell membrane</keyword>
<evidence type="ECO:0000256" key="15">
    <source>
        <dbReference type="RuleBase" id="RU365021"/>
    </source>
</evidence>
<comment type="function">
    <text evidence="1 15">Binds the cellulose synthase activator, bis-(3'-5') cyclic diguanylic acid (c-di-GMP).</text>
</comment>
<gene>
    <name evidence="16" type="ORF">DWV00_32195</name>
</gene>
<dbReference type="UniPathway" id="UPA00694"/>
<accession>A0A3D8JPY7</accession>
<keyword evidence="13 15" id="KW-0472">Membrane</keyword>
<dbReference type="GO" id="GO:0030244">
    <property type="term" value="P:cellulose biosynthetic process"/>
    <property type="evidence" value="ECO:0007669"/>
    <property type="project" value="UniProtKB-KW"/>
</dbReference>
<dbReference type="PANTHER" id="PTHR39083:SF1">
    <property type="entry name" value="CYCLIC DI-GMP-BINDING PROTEIN"/>
    <property type="match status" value="1"/>
</dbReference>
<feature type="signal peptide" evidence="15">
    <location>
        <begin position="1"/>
        <end position="28"/>
    </location>
</feature>
<dbReference type="PANTHER" id="PTHR39083">
    <property type="entry name" value="CYCLIC DI-GMP-BINDING PROTEIN"/>
    <property type="match status" value="1"/>
</dbReference>
<keyword evidence="8 15" id="KW-0997">Cell inner membrane</keyword>
<feature type="transmembrane region" description="Helical" evidence="15">
    <location>
        <begin position="740"/>
        <end position="761"/>
    </location>
</feature>
<evidence type="ECO:0000256" key="1">
    <source>
        <dbReference type="ARBA" id="ARBA00002057"/>
    </source>
</evidence>
<evidence type="ECO:0000256" key="2">
    <source>
        <dbReference type="ARBA" id="ARBA00004377"/>
    </source>
</evidence>
<feature type="chain" id="PRO_5017497691" description="Cyclic di-GMP-binding protein" evidence="15">
    <location>
        <begin position="29"/>
        <end position="774"/>
    </location>
</feature>
<keyword evidence="15" id="KW-0732">Signal</keyword>
<dbReference type="InterPro" id="IPR018513">
    <property type="entry name" value="Cell_synthase_bac"/>
</dbReference>
<evidence type="ECO:0000256" key="14">
    <source>
        <dbReference type="ARBA" id="ARBA00033444"/>
    </source>
</evidence>
<protein>
    <recommendedName>
        <fullName evidence="6 15">Cyclic di-GMP-binding protein</fullName>
    </recommendedName>
    <alternativeName>
        <fullName evidence="14 15">Cellulose synthase regulatory subunit</fullName>
    </alternativeName>
</protein>
<evidence type="ECO:0000256" key="10">
    <source>
        <dbReference type="ARBA" id="ARBA00022692"/>
    </source>
</evidence>
<dbReference type="OrthoDB" id="9806702at2"/>
<comment type="caution">
    <text evidence="16">The sequence shown here is derived from an EMBL/GenBank/DDBJ whole genome shotgun (WGS) entry which is preliminary data.</text>
</comment>
<evidence type="ECO:0000313" key="17">
    <source>
        <dbReference type="Proteomes" id="UP000256838"/>
    </source>
</evidence>
<keyword evidence="11 15" id="KW-0135">Cellulose biosynthesis</keyword>
<evidence type="ECO:0000256" key="5">
    <source>
        <dbReference type="ARBA" id="ARBA00011437"/>
    </source>
</evidence>
<evidence type="ECO:0000256" key="8">
    <source>
        <dbReference type="ARBA" id="ARBA00022519"/>
    </source>
</evidence>
<reference evidence="16 17" key="1">
    <citation type="submission" date="2018-08" db="EMBL/GenBank/DDBJ databases">
        <title>Paraburkholderia sp. DHOM06 isolated from forest soil.</title>
        <authorList>
            <person name="Gao Z.-H."/>
            <person name="Qiu L.-H."/>
        </authorList>
    </citation>
    <scope>NUCLEOTIDE SEQUENCE [LARGE SCALE GENOMIC DNA]</scope>
    <source>
        <strain evidence="16 17">DHOM06</strain>
    </source>
</reference>
<evidence type="ECO:0000256" key="12">
    <source>
        <dbReference type="ARBA" id="ARBA00022989"/>
    </source>
</evidence>
<dbReference type="AlphaFoldDB" id="A0A3D8JPY7"/>
<evidence type="ECO:0000313" key="16">
    <source>
        <dbReference type="EMBL" id="RDU94775.1"/>
    </source>
</evidence>
<comment type="subunit">
    <text evidence="5 15">Tightly associated with the cellulose synthase catalytic subunit.</text>
</comment>
<dbReference type="GO" id="GO:0005886">
    <property type="term" value="C:plasma membrane"/>
    <property type="evidence" value="ECO:0007669"/>
    <property type="project" value="UniProtKB-SubCell"/>
</dbReference>
<keyword evidence="17" id="KW-1185">Reference proteome</keyword>
<evidence type="ECO:0000256" key="11">
    <source>
        <dbReference type="ARBA" id="ARBA00022916"/>
    </source>
</evidence>
<dbReference type="EMBL" id="QRGA01000027">
    <property type="protein sequence ID" value="RDU94775.1"/>
    <property type="molecule type" value="Genomic_DNA"/>
</dbReference>
<sequence>MKVSSLSRATARTVCCIVALIASTAAFAGGHAKPAPKATAEQISAAANVASVATQAAASAGETVSLAALGNLNGALRLAGASASRSISIPLSARERVRDAVLHLVVSNSISLLTDRSELAVRVNDRTIAQLQLSSRQPEATADIRVPSELLRPGYNTLTFAVAQHSTENCEDPNAPELWTEIDTSASTLQMQTALAPLTPTLADLSNLIDPKQWSARALTIVNASHPNGESQLADGSLVAQGIALRLRYLSEVPRVLDAEHGSGAGMLPGLALAPLADTDVVLIGSRDALRGYLDDKTVAQIDGAFLGIYPKPDDARRFVLVVSGRNDAEVERAARAFAHSEVPLPRSSALVIGSFDETTLPPWSTDKTLTGTAPHRFRDLGFSSRTLHSGDAADLDVRLPADIYAPEDAKVTLDLNFTEGAKMREDSILNILLNGRFEQVVALDQQQGAVMRHYRISIPLRDFRAGLNTLSLRALLVPLVTDRCALRNTQNLEVTLFDDSTVTLPAASHFTTLPNLERFADSGFPYTVRPDGSDLALRLAAHDDKTIAAAWTLMGRLAQSQAAPLTAAQLTFDAPATARHDVILIGAASALPRPLLKHAPWSPGASIRIADDATVPADPQGGGALPLGLGHLLGSQARAALADVTLRGDVPLSHQLLVMQYRGERGGAMTVLTAADAGELADGIGRLVEPNYWSELRGDISLLTFDRPDLWTGRVGGTYEEGTLGPLAWLGFTLSAHPWLGYVALVLLLSIFAGSSALLLKRYHRKRHRGTEE</sequence>
<dbReference type="InterPro" id="IPR003920">
    <property type="entry name" value="Cell_synth_B"/>
</dbReference>
<comment type="similarity">
    <text evidence="4 15">Belongs to the AcsB/BcsB family.</text>
</comment>